<keyword evidence="1" id="KW-0805">Transcription regulation</keyword>
<gene>
    <name evidence="6" type="ORF">HK18_04295</name>
</gene>
<organism evidence="6 7">
    <name type="scientific">Commensalibacter intestini</name>
    <dbReference type="NCBI Taxonomy" id="479936"/>
    <lineage>
        <taxon>Bacteria</taxon>
        <taxon>Pseudomonadati</taxon>
        <taxon>Pseudomonadota</taxon>
        <taxon>Alphaproteobacteria</taxon>
        <taxon>Acetobacterales</taxon>
        <taxon>Acetobacteraceae</taxon>
    </lineage>
</organism>
<dbReference type="SUPFAM" id="SSF48498">
    <property type="entry name" value="Tetracyclin repressor-like, C-terminal domain"/>
    <property type="match status" value="1"/>
</dbReference>
<dbReference type="PANTHER" id="PTHR47506">
    <property type="entry name" value="TRANSCRIPTIONAL REGULATORY PROTEIN"/>
    <property type="match status" value="1"/>
</dbReference>
<evidence type="ECO:0000256" key="4">
    <source>
        <dbReference type="PROSITE-ProRule" id="PRU00335"/>
    </source>
</evidence>
<dbReference type="EMBL" id="JOPB01000002">
    <property type="protein sequence ID" value="OUI79127.1"/>
    <property type="molecule type" value="Genomic_DNA"/>
</dbReference>
<dbReference type="Gene3D" id="1.10.357.10">
    <property type="entry name" value="Tetracycline Repressor, domain 2"/>
    <property type="match status" value="1"/>
</dbReference>
<name>A0A251ZWS7_9PROT</name>
<dbReference type="PANTHER" id="PTHR47506:SF6">
    <property type="entry name" value="HTH-TYPE TRANSCRIPTIONAL REPRESSOR NEMR"/>
    <property type="match status" value="1"/>
</dbReference>
<keyword evidence="3" id="KW-0804">Transcription</keyword>
<feature type="DNA-binding region" description="H-T-H motif" evidence="4">
    <location>
        <begin position="29"/>
        <end position="48"/>
    </location>
</feature>
<proteinExistence type="predicted"/>
<dbReference type="Pfam" id="PF16925">
    <property type="entry name" value="TetR_C_13"/>
    <property type="match status" value="1"/>
</dbReference>
<evidence type="ECO:0000313" key="6">
    <source>
        <dbReference type="EMBL" id="OUI79127.1"/>
    </source>
</evidence>
<dbReference type="PROSITE" id="PS50977">
    <property type="entry name" value="HTH_TETR_2"/>
    <property type="match status" value="1"/>
</dbReference>
<evidence type="ECO:0000256" key="3">
    <source>
        <dbReference type="ARBA" id="ARBA00023163"/>
    </source>
</evidence>
<reference evidence="7" key="1">
    <citation type="submission" date="2014-06" db="EMBL/GenBank/DDBJ databases">
        <authorList>
            <person name="Winans N.J."/>
            <person name="Newell P.D."/>
            <person name="Douglas A.E."/>
        </authorList>
    </citation>
    <scope>NUCLEOTIDE SEQUENCE [LARGE SCALE GENOMIC DNA]</scope>
    <source>
        <strain evidence="7">DmL_052</strain>
    </source>
</reference>
<dbReference type="InterPro" id="IPR011075">
    <property type="entry name" value="TetR_C"/>
</dbReference>
<dbReference type="RefSeq" id="WP_008854101.1">
    <property type="nucleotide sequence ID" value="NZ_JOPB01000002.1"/>
</dbReference>
<evidence type="ECO:0000256" key="1">
    <source>
        <dbReference type="ARBA" id="ARBA00023015"/>
    </source>
</evidence>
<keyword evidence="2 4" id="KW-0238">DNA-binding</keyword>
<accession>A0A251ZWS7</accession>
<feature type="domain" description="HTH tetR-type" evidence="5">
    <location>
        <begin position="6"/>
        <end position="66"/>
    </location>
</feature>
<dbReference type="Pfam" id="PF00440">
    <property type="entry name" value="TetR_N"/>
    <property type="match status" value="1"/>
</dbReference>
<dbReference type="InterPro" id="IPR036271">
    <property type="entry name" value="Tet_transcr_reg_TetR-rel_C_sf"/>
</dbReference>
<keyword evidence="7" id="KW-1185">Reference proteome</keyword>
<dbReference type="SUPFAM" id="SSF46689">
    <property type="entry name" value="Homeodomain-like"/>
    <property type="match status" value="1"/>
</dbReference>
<dbReference type="PRINTS" id="PR00455">
    <property type="entry name" value="HTHTETR"/>
</dbReference>
<dbReference type="GO" id="GO:0003677">
    <property type="term" value="F:DNA binding"/>
    <property type="evidence" value="ECO:0007669"/>
    <property type="project" value="UniProtKB-UniRule"/>
</dbReference>
<evidence type="ECO:0000313" key="7">
    <source>
        <dbReference type="Proteomes" id="UP000194946"/>
    </source>
</evidence>
<sequence>MSSSTNDKKTHLLQTGQKIFAANGFTNVGLTELLKKAGIPKGSFYYYFSSKEEYGVEVIRYYMNNYTAQIALLFSEPNLSGKERLLSYWGKWNDTQCLNDYEGECLVVKLCSEVTDLSEAMRHEFCVGTTKILSLMTDVIQDGQKDESIPAHLDPVLTAQELYQQWLGASLLTKIQRTDCPFKTALHCTMALLNI</sequence>
<dbReference type="AlphaFoldDB" id="A0A251ZWS7"/>
<dbReference type="Proteomes" id="UP000194946">
    <property type="component" value="Unassembled WGS sequence"/>
</dbReference>
<comment type="caution">
    <text evidence="6">The sequence shown here is derived from an EMBL/GenBank/DDBJ whole genome shotgun (WGS) entry which is preliminary data.</text>
</comment>
<evidence type="ECO:0000259" key="5">
    <source>
        <dbReference type="PROSITE" id="PS50977"/>
    </source>
</evidence>
<dbReference type="InterPro" id="IPR009057">
    <property type="entry name" value="Homeodomain-like_sf"/>
</dbReference>
<evidence type="ECO:0000256" key="2">
    <source>
        <dbReference type="ARBA" id="ARBA00023125"/>
    </source>
</evidence>
<protein>
    <recommendedName>
        <fullName evidence="5">HTH tetR-type domain-containing protein</fullName>
    </recommendedName>
</protein>
<dbReference type="InterPro" id="IPR001647">
    <property type="entry name" value="HTH_TetR"/>
</dbReference>